<evidence type="ECO:0000256" key="1">
    <source>
        <dbReference type="ARBA" id="ARBA00001275"/>
    </source>
</evidence>
<keyword evidence="7 9" id="KW-0119">Carbohydrate metabolism</keyword>
<evidence type="ECO:0000256" key="3">
    <source>
        <dbReference type="ARBA" id="ARBA00006047"/>
    </source>
</evidence>
<comment type="function">
    <text evidence="8">Phosphorylase is an important allosteric enzyme in carbohydrate metabolism. Enzymes from different sources differ in their regulatory mechanisms and in their natural substrates. However, all known phosphorylases share catalytic and structural properties.</text>
</comment>
<sequence>MSANKTEQYATTTLDADQLAHSIKRHLQQSLGVDLEEAGPAEYWEALSLVVREQGLDLIRKTRHKERDEKARRVYYLSLEFLVGRLLGNNLHNLGIYHQAEEAMANLGVNLSDVLEHETDPALGNGGLGRLAACFMDSLATLDLPAFGYGINYRFGLFKQDFAGGKQVESPDAWREESCPWGIERPKRKQLIKLYGRVTERAGKAVWEDTQEILGMPWDVPVTGYGTDTVNTLRLWESRAAEGFDLSSFDEGRYQESRSGEIQAENVSQVLYPNDNHPAGKELRLIQQYFFVACSIADLIARYKRENGDNWDGFAEKVAIQLNDTHPAIAVPELMRILMDEEDIVFSKALSICREVFSYTNHTLLPEALEKWPQNLITKVLPRHMQIIHMINYHFLHTEVETQWPGDNNMKRRLSIIEEPERPGGQQMVRMAYLSVVGSHKVNGVAALHSGLVKTTLFPEFNELWPDKLVNVTNGVTPRRWLDYCNPELAKLIDDTIGKDEKADWRKDLSKLDAINAYADDPAFQKKFAAIKHNNKIRFAAVVKELCNIDISPDAIFDVQIKRLHEYKRQQLNLLHIMALYRRLLDNPDLDVPQRVFIFGAKAAPGYKVAKTIIHAINRVAERVNNDRRIKDKLKVVFLPNYRVSLAEKIIPAADVSEQISTAGFEASGTGNMKFALNGALTVGTLDGANVEIAEEVGDDNIFIYGLTVEEVAELRHRGYNPKDVYNSNAELKAVIDWLASGDLCPEEPDAFRPLVDSLLGGDYFLTLVDYQAYSDAHDKIVETWNKPELWWKMAIINTASMGKFSSDRSIMDYAKTIWNMA</sequence>
<comment type="catalytic activity">
    <reaction evidence="1 9">
        <text>[(1-&gt;4)-alpha-D-glucosyl](n) + phosphate = [(1-&gt;4)-alpha-D-glucosyl](n-1) + alpha-D-glucose 1-phosphate</text>
        <dbReference type="Rhea" id="RHEA:41732"/>
        <dbReference type="Rhea" id="RHEA-COMP:9584"/>
        <dbReference type="Rhea" id="RHEA-COMP:9586"/>
        <dbReference type="ChEBI" id="CHEBI:15444"/>
        <dbReference type="ChEBI" id="CHEBI:43474"/>
        <dbReference type="ChEBI" id="CHEBI:58601"/>
        <dbReference type="EC" id="2.4.1.1"/>
    </reaction>
</comment>
<dbReference type="Proteomes" id="UP001549366">
    <property type="component" value="Unassembled WGS sequence"/>
</dbReference>
<dbReference type="PANTHER" id="PTHR11468:SF25">
    <property type="entry name" value="MALTODEXTRIN PHOSPHORYLASE"/>
    <property type="match status" value="1"/>
</dbReference>
<evidence type="ECO:0000256" key="7">
    <source>
        <dbReference type="ARBA" id="ARBA00023277"/>
    </source>
</evidence>
<dbReference type="InterPro" id="IPR011833">
    <property type="entry name" value="Glycg_phsphrylas"/>
</dbReference>
<keyword evidence="5 9" id="KW-0808">Transferase</keyword>
<dbReference type="NCBIfam" id="TIGR02093">
    <property type="entry name" value="P_ylase"/>
    <property type="match status" value="1"/>
</dbReference>
<evidence type="ECO:0000256" key="2">
    <source>
        <dbReference type="ARBA" id="ARBA00001933"/>
    </source>
</evidence>
<dbReference type="SUPFAM" id="SSF53756">
    <property type="entry name" value="UDP-Glycosyltransferase/glycogen phosphorylase"/>
    <property type="match status" value="1"/>
</dbReference>
<evidence type="ECO:0000256" key="9">
    <source>
        <dbReference type="RuleBase" id="RU000587"/>
    </source>
</evidence>
<dbReference type="GO" id="GO:0004645">
    <property type="term" value="F:1,4-alpha-oligoglucan phosphorylase activity"/>
    <property type="evidence" value="ECO:0007669"/>
    <property type="project" value="UniProtKB-EC"/>
</dbReference>
<dbReference type="RefSeq" id="WP_354008290.1">
    <property type="nucleotide sequence ID" value="NZ_JBEWTA010000001.1"/>
</dbReference>
<dbReference type="PROSITE" id="PS00102">
    <property type="entry name" value="PHOSPHORYLASE"/>
    <property type="match status" value="1"/>
</dbReference>
<comment type="caution">
    <text evidence="10">The sequence shown here is derived from an EMBL/GenBank/DDBJ whole genome shotgun (WGS) entry which is preliminary data.</text>
</comment>
<dbReference type="PIRSF" id="PIRSF000460">
    <property type="entry name" value="Pprylas_GlgP"/>
    <property type="match status" value="1"/>
</dbReference>
<comment type="cofactor">
    <cofactor evidence="2 9">
        <name>pyridoxal 5'-phosphate</name>
        <dbReference type="ChEBI" id="CHEBI:597326"/>
    </cofactor>
</comment>
<keyword evidence="11" id="KW-1185">Reference proteome</keyword>
<accession>A0ABV2SK92</accession>
<comment type="function">
    <text evidence="9">Allosteric enzyme that catalyzes the rate-limiting step in glycogen catabolism, the phosphorolytic cleavage of glycogen to produce glucose-1-phosphate, and plays a central role in maintaining cellular and organismal glucose homeostasis.</text>
</comment>
<evidence type="ECO:0000313" key="11">
    <source>
        <dbReference type="Proteomes" id="UP001549366"/>
    </source>
</evidence>
<keyword evidence="6 9" id="KW-0663">Pyridoxal phosphate</keyword>
<dbReference type="InterPro" id="IPR000811">
    <property type="entry name" value="Glyco_trans_35"/>
</dbReference>
<evidence type="ECO:0000256" key="6">
    <source>
        <dbReference type="ARBA" id="ARBA00022898"/>
    </source>
</evidence>
<evidence type="ECO:0000256" key="5">
    <source>
        <dbReference type="ARBA" id="ARBA00022679"/>
    </source>
</evidence>
<name>A0ABV2SK92_9GAMM</name>
<comment type="similarity">
    <text evidence="3 9">Belongs to the glycogen phosphorylase family.</text>
</comment>
<organism evidence="10 11">
    <name type="scientific">Endozoicomonas lisbonensis</name>
    <dbReference type="NCBI Taxonomy" id="3120522"/>
    <lineage>
        <taxon>Bacteria</taxon>
        <taxon>Pseudomonadati</taxon>
        <taxon>Pseudomonadota</taxon>
        <taxon>Gammaproteobacteria</taxon>
        <taxon>Oceanospirillales</taxon>
        <taxon>Endozoicomonadaceae</taxon>
        <taxon>Endozoicomonas</taxon>
    </lineage>
</organism>
<evidence type="ECO:0000313" key="10">
    <source>
        <dbReference type="EMBL" id="MET4758187.1"/>
    </source>
</evidence>
<protein>
    <recommendedName>
        <fullName evidence="9">Alpha-1,4 glucan phosphorylase</fullName>
        <ecNumber evidence="9">2.4.1.1</ecNumber>
    </recommendedName>
</protein>
<reference evidence="10 11" key="1">
    <citation type="submission" date="2024-06" db="EMBL/GenBank/DDBJ databases">
        <title>Genomic Encyclopedia of Type Strains, Phase V (KMG-V): Genome sequencing to study the core and pangenomes of soil and plant-associated prokaryotes.</title>
        <authorList>
            <person name="Whitman W."/>
        </authorList>
    </citation>
    <scope>NUCLEOTIDE SEQUENCE [LARGE SCALE GENOMIC DNA]</scope>
    <source>
        <strain evidence="10 11">NE40</strain>
    </source>
</reference>
<dbReference type="Gene3D" id="3.40.50.2000">
    <property type="entry name" value="Glycogen Phosphorylase B"/>
    <property type="match status" value="2"/>
</dbReference>
<dbReference type="EMBL" id="JBEWTB010000002">
    <property type="protein sequence ID" value="MET4758187.1"/>
    <property type="molecule type" value="Genomic_DNA"/>
</dbReference>
<dbReference type="CDD" id="cd04300">
    <property type="entry name" value="GT35_Glycogen_Phosphorylase"/>
    <property type="match status" value="1"/>
</dbReference>
<gene>
    <name evidence="10" type="ORF">V5J35_003379</name>
</gene>
<dbReference type="PANTHER" id="PTHR11468">
    <property type="entry name" value="GLYCOGEN PHOSPHORYLASE"/>
    <property type="match status" value="1"/>
</dbReference>
<keyword evidence="4 9" id="KW-0328">Glycosyltransferase</keyword>
<proteinExistence type="inferred from homology"/>
<dbReference type="Pfam" id="PF00343">
    <property type="entry name" value="Phosphorylase"/>
    <property type="match status" value="1"/>
</dbReference>
<evidence type="ECO:0000256" key="8">
    <source>
        <dbReference type="ARBA" id="ARBA00025174"/>
    </source>
</evidence>
<dbReference type="EC" id="2.4.1.1" evidence="9"/>
<dbReference type="InterPro" id="IPR035090">
    <property type="entry name" value="Pyridoxal_P_attach_site"/>
</dbReference>
<evidence type="ECO:0000256" key="4">
    <source>
        <dbReference type="ARBA" id="ARBA00022676"/>
    </source>
</evidence>